<proteinExistence type="inferred from homology"/>
<dbReference type="EMBL" id="JAQQXP010000001">
    <property type="protein sequence ID" value="MDC8830200.1"/>
    <property type="molecule type" value="Genomic_DNA"/>
</dbReference>
<dbReference type="SUPFAM" id="SSF56281">
    <property type="entry name" value="Metallo-hydrolase/oxidoreductase"/>
    <property type="match status" value="1"/>
</dbReference>
<evidence type="ECO:0000313" key="3">
    <source>
        <dbReference type="EMBL" id="MDC8830200.1"/>
    </source>
</evidence>
<reference evidence="3 4" key="1">
    <citation type="submission" date="2022-10" db="EMBL/GenBank/DDBJ databases">
        <title>Alteromonas sp. chi3 Genome sequencing.</title>
        <authorList>
            <person name="Park S."/>
        </authorList>
    </citation>
    <scope>NUCLEOTIDE SEQUENCE [LARGE SCALE GENOMIC DNA]</scope>
    <source>
        <strain evidence="4">chi3</strain>
    </source>
</reference>
<dbReference type="PROSITE" id="PS51257">
    <property type="entry name" value="PROKAR_LIPOPROTEIN"/>
    <property type="match status" value="1"/>
</dbReference>
<dbReference type="PANTHER" id="PTHR28283">
    <property type="entry name" value="3',5'-CYCLIC-NUCLEOTIDE PHOSPHODIESTERASE 1"/>
    <property type="match status" value="1"/>
</dbReference>
<dbReference type="PIRSF" id="PIRSF000962">
    <property type="entry name" value="Cyc_nuc_PDEase"/>
    <property type="match status" value="1"/>
</dbReference>
<dbReference type="Proteomes" id="UP001218788">
    <property type="component" value="Unassembled WGS sequence"/>
</dbReference>
<dbReference type="InterPro" id="IPR036866">
    <property type="entry name" value="RibonucZ/Hydroxyglut_hydro"/>
</dbReference>
<keyword evidence="4" id="KW-1185">Reference proteome</keyword>
<comment type="caution">
    <text evidence="3">The sequence shown here is derived from an EMBL/GenBank/DDBJ whole genome shotgun (WGS) entry which is preliminary data.</text>
</comment>
<accession>A0ABT5KZK7</accession>
<sequence>MPVTNRLSGVFAGVLLFGCTASASDFDVVPLGVQGGLNEANLSSYLVSVAAKNQFLALDAGTLSSGIDSAFARNAFAEVAWQSGSPYSAKGQLLRDHIKGYAISHAHVDHIAGLAINATDDAKKPLYGFSDTLNKLRDHLFNWQLWPNFADQGAEFALAKYRYQPLSAGTPVNLDELGMRLTAYPLSHSGSSLSAAFLLQHNNAALLYLGDTGPDSIEKGQQLYAVWQQVAPLVKQNQLKALFIESSYPNSRPDDKLYGHLTPRYVLQELTVLASLVNPEHPDIALKGLKVVITHIKPSYLKSENSQTIIQRELTRANNLGVEFVFAQQGELLHF</sequence>
<dbReference type="InterPro" id="IPR000396">
    <property type="entry name" value="Pdiesterase2"/>
</dbReference>
<comment type="similarity">
    <text evidence="1">Belongs to the cyclic nucleotide phosphodiesterase class-II family.</text>
</comment>
<feature type="chain" id="PRO_5045489426" evidence="2">
    <location>
        <begin position="24"/>
        <end position="335"/>
    </location>
</feature>
<dbReference type="RefSeq" id="WP_273638959.1">
    <property type="nucleotide sequence ID" value="NZ_JAQQXP010000001.1"/>
</dbReference>
<evidence type="ECO:0000256" key="2">
    <source>
        <dbReference type="SAM" id="SignalP"/>
    </source>
</evidence>
<keyword evidence="1" id="KW-0114">cAMP</keyword>
<name>A0ABT5KZK7_9ALTE</name>
<dbReference type="Gene3D" id="3.60.15.10">
    <property type="entry name" value="Ribonuclease Z/Hydroxyacylglutathione hydrolase-like"/>
    <property type="match status" value="1"/>
</dbReference>
<dbReference type="Pfam" id="PF02112">
    <property type="entry name" value="PDEase_II"/>
    <property type="match status" value="1"/>
</dbReference>
<evidence type="ECO:0000256" key="1">
    <source>
        <dbReference type="PIRNR" id="PIRNR000962"/>
    </source>
</evidence>
<keyword evidence="1" id="KW-0378">Hydrolase</keyword>
<keyword evidence="2" id="KW-0732">Signal</keyword>
<feature type="signal peptide" evidence="2">
    <location>
        <begin position="1"/>
        <end position="23"/>
    </location>
</feature>
<dbReference type="PANTHER" id="PTHR28283:SF1">
    <property type="entry name" value="3',5'-CYCLIC-NUCLEOTIDE PHOSPHODIESTERASE 1"/>
    <property type="match status" value="1"/>
</dbReference>
<dbReference type="PRINTS" id="PR00388">
    <property type="entry name" value="PDIESTERASE2"/>
</dbReference>
<evidence type="ECO:0000313" key="4">
    <source>
        <dbReference type="Proteomes" id="UP001218788"/>
    </source>
</evidence>
<protein>
    <submittedName>
        <fullName evidence="3">3',5'-cyclic-nucleotide phosphodiesterase</fullName>
    </submittedName>
</protein>
<gene>
    <name evidence="3" type="ORF">OIK42_05425</name>
</gene>
<organism evidence="3 4">
    <name type="scientific">Alteromonas gilva</name>
    <dbReference type="NCBI Taxonomy" id="2987522"/>
    <lineage>
        <taxon>Bacteria</taxon>
        <taxon>Pseudomonadati</taxon>
        <taxon>Pseudomonadota</taxon>
        <taxon>Gammaproteobacteria</taxon>
        <taxon>Alteromonadales</taxon>
        <taxon>Alteromonadaceae</taxon>
        <taxon>Alteromonas/Salinimonas group</taxon>
        <taxon>Alteromonas</taxon>
    </lineage>
</organism>
<dbReference type="CDD" id="cd07735">
    <property type="entry name" value="class_II_PDE_MBL-fold"/>
    <property type="match status" value="1"/>
</dbReference>